<dbReference type="PROSITE" id="PS51700">
    <property type="entry name" value="SEPARIN"/>
    <property type="match status" value="1"/>
</dbReference>
<dbReference type="EC" id="3.4.22.49" evidence="2"/>
<accession>G3B782</accession>
<evidence type="ECO:0000256" key="4">
    <source>
        <dbReference type="ARBA" id="ARBA00022829"/>
    </source>
</evidence>
<dbReference type="GO" id="GO:0044732">
    <property type="term" value="C:mitotic spindle pole body"/>
    <property type="evidence" value="ECO:0007669"/>
    <property type="project" value="TreeGrafter"/>
</dbReference>
<evidence type="ECO:0000256" key="3">
    <source>
        <dbReference type="ARBA" id="ARBA00022801"/>
    </source>
</evidence>
<dbReference type="GO" id="GO:0005634">
    <property type="term" value="C:nucleus"/>
    <property type="evidence" value="ECO:0007669"/>
    <property type="project" value="InterPro"/>
</dbReference>
<comment type="catalytic activity">
    <reaction evidence="1">
        <text>All bonds known to be hydrolyzed by this endopeptidase have arginine in P1 and an acidic residue in P4. P6 is often occupied by an acidic residue or by a hydroxy-amino-acid residue, the phosphorylation of which enhances cleavage.</text>
        <dbReference type="EC" id="3.4.22.49"/>
    </reaction>
</comment>
<dbReference type="STRING" id="590646.G3B782"/>
<dbReference type="GO" id="GO:0005737">
    <property type="term" value="C:cytoplasm"/>
    <property type="evidence" value="ECO:0007669"/>
    <property type="project" value="TreeGrafter"/>
</dbReference>
<dbReference type="Pfam" id="PF03568">
    <property type="entry name" value="Separin_C"/>
    <property type="match status" value="1"/>
</dbReference>
<name>G3B782_CANTC</name>
<dbReference type="GO" id="GO:0051307">
    <property type="term" value="P:meiotic chromosome separation"/>
    <property type="evidence" value="ECO:0007669"/>
    <property type="project" value="TreeGrafter"/>
</dbReference>
<keyword evidence="7" id="KW-1185">Reference proteome</keyword>
<dbReference type="OrthoDB" id="10255632at2759"/>
<evidence type="ECO:0000259" key="5">
    <source>
        <dbReference type="PROSITE" id="PS51700"/>
    </source>
</evidence>
<keyword evidence="3" id="KW-0378">Hydrolase</keyword>
<dbReference type="GO" id="GO:0004197">
    <property type="term" value="F:cysteine-type endopeptidase activity"/>
    <property type="evidence" value="ECO:0007669"/>
    <property type="project" value="InterPro"/>
</dbReference>
<organism evidence="7">
    <name type="scientific">Candida tenuis (strain ATCC 10573 / BCRC 21748 / CBS 615 / JCM 9827 / NBRC 10315 / NRRL Y-1498 / VKM Y-70)</name>
    <name type="common">Yeast</name>
    <name type="synonym">Yamadazyma tenuis</name>
    <dbReference type="NCBI Taxonomy" id="590646"/>
    <lineage>
        <taxon>Eukaryota</taxon>
        <taxon>Fungi</taxon>
        <taxon>Dikarya</taxon>
        <taxon>Ascomycota</taxon>
        <taxon>Saccharomycotina</taxon>
        <taxon>Pichiomycetes</taxon>
        <taxon>Debaryomycetaceae</taxon>
        <taxon>Yamadazyma</taxon>
    </lineage>
</organism>
<dbReference type="HOGENOM" id="CLU_243454_0_0_1"/>
<evidence type="ECO:0000256" key="2">
    <source>
        <dbReference type="ARBA" id="ARBA00012489"/>
    </source>
</evidence>
<dbReference type="GeneID" id="18250404"/>
<dbReference type="KEGG" id="cten:18250404"/>
<gene>
    <name evidence="6" type="ORF">CANTEDRAFT_94478</name>
</gene>
<dbReference type="GO" id="GO:0072686">
    <property type="term" value="C:mitotic spindle"/>
    <property type="evidence" value="ECO:0007669"/>
    <property type="project" value="TreeGrafter"/>
</dbReference>
<evidence type="ECO:0000313" key="6">
    <source>
        <dbReference type="EMBL" id="EGV61588.1"/>
    </source>
</evidence>
<dbReference type="eggNOG" id="KOG1849">
    <property type="taxonomic scope" value="Eukaryota"/>
</dbReference>
<dbReference type="Proteomes" id="UP000000707">
    <property type="component" value="Unassembled WGS sequence"/>
</dbReference>
<evidence type="ECO:0000256" key="1">
    <source>
        <dbReference type="ARBA" id="ARBA00000451"/>
    </source>
</evidence>
<reference evidence="6 7" key="1">
    <citation type="journal article" date="2011" name="Proc. Natl. Acad. Sci. U.S.A.">
        <title>Comparative genomics of xylose-fermenting fungi for enhanced biofuel production.</title>
        <authorList>
            <person name="Wohlbach D.J."/>
            <person name="Kuo A."/>
            <person name="Sato T.K."/>
            <person name="Potts K.M."/>
            <person name="Salamov A.A."/>
            <person name="LaButti K.M."/>
            <person name="Sun H."/>
            <person name="Clum A."/>
            <person name="Pangilinan J.L."/>
            <person name="Lindquist E.A."/>
            <person name="Lucas S."/>
            <person name="Lapidus A."/>
            <person name="Jin M."/>
            <person name="Gunawan C."/>
            <person name="Balan V."/>
            <person name="Dale B.E."/>
            <person name="Jeffries T.W."/>
            <person name="Zinkel R."/>
            <person name="Barry K.W."/>
            <person name="Grigoriev I.V."/>
            <person name="Gasch A.P."/>
        </authorList>
    </citation>
    <scope>NUCLEOTIDE SEQUENCE [LARGE SCALE GENOMIC DNA]</scope>
    <source>
        <strain evidence="7">ATCC 10573 / BCRC 21748 / CBS 615 / JCM 9827 / NBRC 10315 / NRRL Y-1498 / VKM Y-70</strain>
    </source>
</reference>
<dbReference type="PANTHER" id="PTHR12792">
    <property type="entry name" value="EXTRA SPINDLE POLES 1-RELATED"/>
    <property type="match status" value="1"/>
</dbReference>
<dbReference type="InterPro" id="IPR005314">
    <property type="entry name" value="Peptidase_C50"/>
</dbReference>
<feature type="domain" description="Peptidase C50" evidence="5">
    <location>
        <begin position="1480"/>
        <end position="1580"/>
    </location>
</feature>
<proteinExistence type="predicted"/>
<dbReference type="GO" id="GO:0006508">
    <property type="term" value="P:proteolysis"/>
    <property type="evidence" value="ECO:0007669"/>
    <property type="project" value="InterPro"/>
</dbReference>
<keyword evidence="4" id="KW-0159">Chromosome partition</keyword>
<evidence type="ECO:0000313" key="7">
    <source>
        <dbReference type="Proteomes" id="UP000000707"/>
    </source>
</evidence>
<dbReference type="EMBL" id="GL996527">
    <property type="protein sequence ID" value="EGV61588.1"/>
    <property type="molecule type" value="Genomic_DNA"/>
</dbReference>
<protein>
    <recommendedName>
        <fullName evidence="2">separase</fullName>
        <ecNumber evidence="2">3.4.22.49</ecNumber>
    </recommendedName>
</protein>
<sequence>MDQPEIDLAQTNHRFESFLSSKYPAGSVLSSSCKHNVACNDTKSTKTDATHFIQSIFSHQDVKIIEKICPVAINGFICLYYLSPSSTGLINCLKKHESFIVKLISMNLLRESLAHLNVIYQALTSLVSKHPFRYVRENPNQAHLLLTGIQFDDQNYSHDTVKSTIAFHFLSLQTVLKYVSQNIHILSHSGTDDIFGIDSLSVLPDMFLTSSNFMKWINVHATPESSTKHYQNIITILNGLSTLSRKLSKLPKFNAEAVIAKLTLKIVEFQYLKNGKITTSSSNLKYDNIPGLQPFYEDLTKTVPELHNLSDVTWNSDDSPSLSKSELINLLQGISNNQSDLDTFNKAIIGCQIRDLFTEPSFLSACLGVLEQIDHDKYNDFISSVVTYMKNNYKSLKSLSSQCFELLDSITVHLKNLSDRSESIPFTLHIIAQLHFLFSKFKQYKRIRNLSNLLYNLAAKMPFSPMTVLCIEACIDYEYEIYNKSNSGSQDRDILQSKVEKTSQMLMEHGKVGESGSMVIVFLSTIQGSIRTIDDKNLLNSRPLAHLILGLVDLIPNFTVSLFGESSELSELFITALCINLFEHIQSSSVNQEVVANDIMTSIHLNDETLRLICLYYYYTIQELDSYLDISLANPREPFHYLIISGIQLHKTINIEWSEESIDQSIELFNQYCFLESNPNEYEIEILSCLVNYLKFNKLHKKLHQLLSPYLCSRDLTGNFQLQCFRFYLLLDLVTVSIYLENYQEAHSLLDSSGMLLKEIFAAGRTSSALSARGLAAWKLLQVQSYIEQRDLVLADNKYEMLLKFVKSKTEFNLSYHSASLGISEKLKNLLLVVNLNFTASELRSRQGRYTASYQNLKTGSKLLLSIIKKITVDVPVKDRVALRWQSASLMSSFCISMIKTSKLLGISREISHYIAELKKLNECNKFPLVNGINHFYLSDNFLLLERNETALSELKKGNQITSLNIDDSLSLLSVSSNLLYYLVEKSDEHIKAFSARQRELVQTLSLPGESFNTVSPFKELIHESQLHLSMFHSSIEPTYQASELDAVRVDVGQIMNSLVNIPAFSSILNSVFSSPCLVDNMVNESQHIRQITDALAEANTKLLSVISNHSFPVHALRNISNQMAHITSVVNSISPISETQRYEIYYLHDFIRSLPIKHERHMREESAAEPEDIFPLSGLKFEHKYDFLGFSEDVKNLLPANWTIITLDIDSGSDELVLARLSKESDYKPICLRLPLKRMMDHGSTASSLSFTGALDKLNAIIKRSDDSIKPQTTSKIRTKEDRTNWWRLRFSLDMKLKEVLELIEYQWLGAFRGIFGNHDEESIQFQNFSNKFHELLYKYLPSFPRDTQLNTQIVGIISQLHLSIGTDADSVEIEKAIVADLIYFIMDSLMYLGEENAYDEVNVDMFHHEFVELMNEFEDKASNPGEHIVLIPGPTCHSIPWESLGCLSDKSVSRMPSIDLLLETLKKNPTFTKQKEKSWNTMYLLNPGGDLVKSEARFSELFESMSSWEGIVGRSPSDNNKFLLDILKKDLFVYVGHGGCEQYIKASSLFKFTNSRKELPPSLLFGCSSGHITTNGMLEPHGNVLNWLTCGSPMVLANLWDVTDKDIDKFTMGVFKLTSLCGEGSSLTVTESVKEGRKYCNLKYLNGSAPIVYGLPLKF</sequence>
<dbReference type="InterPro" id="IPR030397">
    <property type="entry name" value="SEPARIN_core_dom"/>
</dbReference>
<dbReference type="PANTHER" id="PTHR12792:SF0">
    <property type="entry name" value="SEPARIN"/>
    <property type="match status" value="1"/>
</dbReference>